<sequence>NRLIAALGLDTERARGLERLALEETLHDLAVDLLPPEDVEDAMENVRQGRVVKSKLAFQAVLENLSDAARNAERRRDLDLQEENERRTLTQARSRIIIDTIGRDVGAAVLFALGGANGGGE</sequence>
<name>A0A0F8XZ57_9ZZZZ</name>
<evidence type="ECO:0000256" key="1">
    <source>
        <dbReference type="SAM" id="Coils"/>
    </source>
</evidence>
<gene>
    <name evidence="2" type="ORF">LCGC14_3156850</name>
</gene>
<reference evidence="2" key="1">
    <citation type="journal article" date="2015" name="Nature">
        <title>Complex archaea that bridge the gap between prokaryotes and eukaryotes.</title>
        <authorList>
            <person name="Spang A."/>
            <person name="Saw J.H."/>
            <person name="Jorgensen S.L."/>
            <person name="Zaremba-Niedzwiedzka K."/>
            <person name="Martijn J."/>
            <person name="Lind A.E."/>
            <person name="van Eijk R."/>
            <person name="Schleper C."/>
            <person name="Guy L."/>
            <person name="Ettema T.J."/>
        </authorList>
    </citation>
    <scope>NUCLEOTIDE SEQUENCE</scope>
</reference>
<protein>
    <submittedName>
        <fullName evidence="2">Uncharacterized protein</fullName>
    </submittedName>
</protein>
<feature type="coiled-coil region" evidence="1">
    <location>
        <begin position="55"/>
        <end position="82"/>
    </location>
</feature>
<organism evidence="2">
    <name type="scientific">marine sediment metagenome</name>
    <dbReference type="NCBI Taxonomy" id="412755"/>
    <lineage>
        <taxon>unclassified sequences</taxon>
        <taxon>metagenomes</taxon>
        <taxon>ecological metagenomes</taxon>
    </lineage>
</organism>
<accession>A0A0F8XZ57</accession>
<keyword evidence="1" id="KW-0175">Coiled coil</keyword>
<feature type="non-terminal residue" evidence="2">
    <location>
        <position position="1"/>
    </location>
</feature>
<proteinExistence type="predicted"/>
<dbReference type="AlphaFoldDB" id="A0A0F8XZ57"/>
<dbReference type="EMBL" id="LAZR01069659">
    <property type="protein sequence ID" value="KKK47274.1"/>
    <property type="molecule type" value="Genomic_DNA"/>
</dbReference>
<comment type="caution">
    <text evidence="2">The sequence shown here is derived from an EMBL/GenBank/DDBJ whole genome shotgun (WGS) entry which is preliminary data.</text>
</comment>
<evidence type="ECO:0000313" key="2">
    <source>
        <dbReference type="EMBL" id="KKK47274.1"/>
    </source>
</evidence>